<feature type="domain" description="DSBA-like thioredoxin" evidence="1">
    <location>
        <begin position="68"/>
        <end position="159"/>
    </location>
</feature>
<name>A0A927IDC8_9ACTN</name>
<dbReference type="InterPro" id="IPR001853">
    <property type="entry name" value="DSBA-like_thioredoxin_dom"/>
</dbReference>
<dbReference type="AlphaFoldDB" id="A0A927IDC8"/>
<dbReference type="Gene3D" id="3.40.30.10">
    <property type="entry name" value="Glutaredoxin"/>
    <property type="match status" value="1"/>
</dbReference>
<evidence type="ECO:0000313" key="2">
    <source>
        <dbReference type="EMBL" id="MBD3932775.1"/>
    </source>
</evidence>
<dbReference type="EMBL" id="JACXYU010000006">
    <property type="protein sequence ID" value="MBD3932775.1"/>
    <property type="molecule type" value="Genomic_DNA"/>
</dbReference>
<sequence>MLTRRIVGSTLAGAAVEVRWLPHEGGVLRQGPLPPMGLVWEFGVRRLASRLGEEVGACAPRPTSGGLALRGYQYACDQGLGENYSDHVYAAYFSEGRDIGALGQLVGAAERAGLEPEAFRRAVTSQHYAQRHRAALREGRNVTVVPTLVCGRHRIEGVPTEAQMDRLTADAGSPRVLRP</sequence>
<dbReference type="InterPro" id="IPR036249">
    <property type="entry name" value="Thioredoxin-like_sf"/>
</dbReference>
<dbReference type="Proteomes" id="UP000632289">
    <property type="component" value="Unassembled WGS sequence"/>
</dbReference>
<organism evidence="2 3">
    <name type="scientific">Streptomyces chumphonensis</name>
    <dbReference type="NCBI Taxonomy" id="1214925"/>
    <lineage>
        <taxon>Bacteria</taxon>
        <taxon>Bacillati</taxon>
        <taxon>Actinomycetota</taxon>
        <taxon>Actinomycetes</taxon>
        <taxon>Kitasatosporales</taxon>
        <taxon>Streptomycetaceae</taxon>
        <taxon>Streptomyces</taxon>
    </lineage>
</organism>
<evidence type="ECO:0000313" key="3">
    <source>
        <dbReference type="Proteomes" id="UP000632289"/>
    </source>
</evidence>
<dbReference type="Pfam" id="PF01323">
    <property type="entry name" value="DSBA"/>
    <property type="match status" value="1"/>
</dbReference>
<reference evidence="2" key="1">
    <citation type="submission" date="2020-09" db="EMBL/GenBank/DDBJ databases">
        <title>Secondary metabolite and genome analysis of marine Streptomyces chumphonensis KK1-2T.</title>
        <authorList>
            <person name="Phongsopitanun W."/>
            <person name="Kanchanasin P."/>
            <person name="Pittayakhajonwut P."/>
            <person name="Suwanborirux K."/>
            <person name="Tanasupawat S."/>
        </authorList>
    </citation>
    <scope>NUCLEOTIDE SEQUENCE</scope>
    <source>
        <strain evidence="2">KK1-2</strain>
    </source>
</reference>
<gene>
    <name evidence="2" type="ORF">IF129_14580</name>
</gene>
<proteinExistence type="predicted"/>
<protein>
    <submittedName>
        <fullName evidence="2">DsbA family protein</fullName>
    </submittedName>
</protein>
<accession>A0A927IDC8</accession>
<keyword evidence="3" id="KW-1185">Reference proteome</keyword>
<dbReference type="GO" id="GO:0016491">
    <property type="term" value="F:oxidoreductase activity"/>
    <property type="evidence" value="ECO:0007669"/>
    <property type="project" value="InterPro"/>
</dbReference>
<dbReference type="SUPFAM" id="SSF52833">
    <property type="entry name" value="Thioredoxin-like"/>
    <property type="match status" value="1"/>
</dbReference>
<evidence type="ECO:0000259" key="1">
    <source>
        <dbReference type="Pfam" id="PF01323"/>
    </source>
</evidence>
<comment type="caution">
    <text evidence="2">The sequence shown here is derived from an EMBL/GenBank/DDBJ whole genome shotgun (WGS) entry which is preliminary data.</text>
</comment>